<dbReference type="InterPro" id="IPR050469">
    <property type="entry name" value="Diguanylate_Cyclase"/>
</dbReference>
<dbReference type="CDD" id="cd01949">
    <property type="entry name" value="GGDEF"/>
    <property type="match status" value="1"/>
</dbReference>
<feature type="transmembrane region" description="Helical" evidence="3">
    <location>
        <begin position="28"/>
        <end position="53"/>
    </location>
</feature>
<dbReference type="EMBL" id="QFQP01000025">
    <property type="protein sequence ID" value="PZR08412.1"/>
    <property type="molecule type" value="Genomic_DNA"/>
</dbReference>
<evidence type="ECO:0000256" key="2">
    <source>
        <dbReference type="ARBA" id="ARBA00034247"/>
    </source>
</evidence>
<dbReference type="Proteomes" id="UP000249061">
    <property type="component" value="Unassembled WGS sequence"/>
</dbReference>
<dbReference type="InterPro" id="IPR000160">
    <property type="entry name" value="GGDEF_dom"/>
</dbReference>
<feature type="domain" description="GGDEF" evidence="4">
    <location>
        <begin position="136"/>
        <end position="260"/>
    </location>
</feature>
<evidence type="ECO:0000313" key="6">
    <source>
        <dbReference type="Proteomes" id="UP000249061"/>
    </source>
</evidence>
<keyword evidence="3" id="KW-0472">Membrane</keyword>
<dbReference type="AlphaFoldDB" id="A0A2W5T037"/>
<dbReference type="PANTHER" id="PTHR45138:SF9">
    <property type="entry name" value="DIGUANYLATE CYCLASE DGCM-RELATED"/>
    <property type="match status" value="1"/>
</dbReference>
<dbReference type="SUPFAM" id="SSF55073">
    <property type="entry name" value="Nucleotide cyclase"/>
    <property type="match status" value="1"/>
</dbReference>
<evidence type="ECO:0000259" key="4">
    <source>
        <dbReference type="PROSITE" id="PS50887"/>
    </source>
</evidence>
<dbReference type="EC" id="2.7.7.65" evidence="1"/>
<dbReference type="PANTHER" id="PTHR45138">
    <property type="entry name" value="REGULATORY COMPONENTS OF SENSORY TRANSDUCTION SYSTEM"/>
    <property type="match status" value="1"/>
</dbReference>
<accession>A0A2W5T037</accession>
<feature type="transmembrane region" description="Helical" evidence="3">
    <location>
        <begin position="74"/>
        <end position="99"/>
    </location>
</feature>
<proteinExistence type="predicted"/>
<name>A0A2W5T037_9BACT</name>
<dbReference type="GO" id="GO:0052621">
    <property type="term" value="F:diguanylate cyclase activity"/>
    <property type="evidence" value="ECO:0007669"/>
    <property type="project" value="UniProtKB-EC"/>
</dbReference>
<dbReference type="SMART" id="SM00267">
    <property type="entry name" value="GGDEF"/>
    <property type="match status" value="1"/>
</dbReference>
<gene>
    <name evidence="5" type="ORF">DI536_24855</name>
</gene>
<dbReference type="InterPro" id="IPR043128">
    <property type="entry name" value="Rev_trsase/Diguanyl_cyclase"/>
</dbReference>
<dbReference type="NCBIfam" id="TIGR00254">
    <property type="entry name" value="GGDEF"/>
    <property type="match status" value="1"/>
</dbReference>
<dbReference type="Pfam" id="PF00990">
    <property type="entry name" value="GGDEF"/>
    <property type="match status" value="1"/>
</dbReference>
<dbReference type="Gene3D" id="3.30.70.270">
    <property type="match status" value="1"/>
</dbReference>
<evidence type="ECO:0000256" key="1">
    <source>
        <dbReference type="ARBA" id="ARBA00012528"/>
    </source>
</evidence>
<dbReference type="PROSITE" id="PS50887">
    <property type="entry name" value="GGDEF"/>
    <property type="match status" value="1"/>
</dbReference>
<keyword evidence="3" id="KW-0812">Transmembrane</keyword>
<comment type="caution">
    <text evidence="5">The sequence shown here is derived from an EMBL/GenBank/DDBJ whole genome shotgun (WGS) entry which is preliminary data.</text>
</comment>
<comment type="catalytic activity">
    <reaction evidence="2">
        <text>2 GTP = 3',3'-c-di-GMP + 2 diphosphate</text>
        <dbReference type="Rhea" id="RHEA:24898"/>
        <dbReference type="ChEBI" id="CHEBI:33019"/>
        <dbReference type="ChEBI" id="CHEBI:37565"/>
        <dbReference type="ChEBI" id="CHEBI:58805"/>
        <dbReference type="EC" id="2.7.7.65"/>
    </reaction>
</comment>
<organism evidence="5 6">
    <name type="scientific">Archangium gephyra</name>
    <dbReference type="NCBI Taxonomy" id="48"/>
    <lineage>
        <taxon>Bacteria</taxon>
        <taxon>Pseudomonadati</taxon>
        <taxon>Myxococcota</taxon>
        <taxon>Myxococcia</taxon>
        <taxon>Myxococcales</taxon>
        <taxon>Cystobacterineae</taxon>
        <taxon>Archangiaceae</taxon>
        <taxon>Archangium</taxon>
    </lineage>
</organism>
<keyword evidence="3" id="KW-1133">Transmembrane helix</keyword>
<dbReference type="InterPro" id="IPR029787">
    <property type="entry name" value="Nucleotide_cyclase"/>
</dbReference>
<evidence type="ECO:0000313" key="5">
    <source>
        <dbReference type="EMBL" id="PZR08412.1"/>
    </source>
</evidence>
<evidence type="ECO:0000256" key="3">
    <source>
        <dbReference type="SAM" id="Phobius"/>
    </source>
</evidence>
<reference evidence="5 6" key="1">
    <citation type="submission" date="2017-08" db="EMBL/GenBank/DDBJ databases">
        <title>Infants hospitalized years apart are colonized by the same room-sourced microbial strains.</title>
        <authorList>
            <person name="Brooks B."/>
            <person name="Olm M.R."/>
            <person name="Firek B.A."/>
            <person name="Baker R."/>
            <person name="Thomas B.C."/>
            <person name="Morowitz M.J."/>
            <person name="Banfield J.F."/>
        </authorList>
    </citation>
    <scope>NUCLEOTIDE SEQUENCE [LARGE SCALE GENOMIC DNA]</scope>
    <source>
        <strain evidence="5">S2_003_000_R2_14</strain>
    </source>
</reference>
<protein>
    <recommendedName>
        <fullName evidence="1">diguanylate cyclase</fullName>
        <ecNumber evidence="1">2.7.7.65</ecNumber>
    </recommendedName>
</protein>
<sequence>MRLHALVFASWTAVLVVGDTVTDVNLGFTAMYVLPVAGAAWFVSARFSIFLALATALASETVSTLQSSRPAHVVVWNAVMELGVLLLVSRLVTALLAALHTERTRANTDALTGVLSRSGFIDLARRELERAHRFKRPVVVAYLDVDQFKRVNDSLGHHEGDLLLKIIGATLREELRALDVIGRLGGDEFAVLLPELSVDEAQRVVDRVTQRLRHSALRFGEFVDFSVGLADARHETLEEALHDADLQMYATKKRARSGRR</sequence>